<protein>
    <submittedName>
        <fullName evidence="3">DUF2520 domain-containing protein</fullName>
    </submittedName>
</protein>
<dbReference type="InterPro" id="IPR028939">
    <property type="entry name" value="P5C_Rdtase_cat_N"/>
</dbReference>
<proteinExistence type="predicted"/>
<dbReference type="Pfam" id="PF10728">
    <property type="entry name" value="DUF2520"/>
    <property type="match status" value="1"/>
</dbReference>
<evidence type="ECO:0000313" key="3">
    <source>
        <dbReference type="EMBL" id="MBL0742257.1"/>
    </source>
</evidence>
<dbReference type="Gene3D" id="3.40.50.720">
    <property type="entry name" value="NAD(P)-binding Rossmann-like Domain"/>
    <property type="match status" value="1"/>
</dbReference>
<dbReference type="SUPFAM" id="SSF51735">
    <property type="entry name" value="NAD(P)-binding Rossmann-fold domains"/>
    <property type="match status" value="1"/>
</dbReference>
<name>A0ABS1KSQ6_9BACT</name>
<organism evidence="3 4">
    <name type="scientific">Chryseolinea lacunae</name>
    <dbReference type="NCBI Taxonomy" id="2801331"/>
    <lineage>
        <taxon>Bacteria</taxon>
        <taxon>Pseudomonadati</taxon>
        <taxon>Bacteroidota</taxon>
        <taxon>Cytophagia</taxon>
        <taxon>Cytophagales</taxon>
        <taxon>Fulvivirgaceae</taxon>
        <taxon>Chryseolinea</taxon>
    </lineage>
</organism>
<evidence type="ECO:0000313" key="4">
    <source>
        <dbReference type="Proteomes" id="UP000613030"/>
    </source>
</evidence>
<dbReference type="InterPro" id="IPR036291">
    <property type="entry name" value="NAD(P)-bd_dom_sf"/>
</dbReference>
<dbReference type="PANTHER" id="PTHR40459:SF1">
    <property type="entry name" value="CONSERVED HYPOTHETICAL ALANINE AND LEUCINE RICH PROTEIN"/>
    <property type="match status" value="1"/>
</dbReference>
<dbReference type="SUPFAM" id="SSF48179">
    <property type="entry name" value="6-phosphogluconate dehydrogenase C-terminal domain-like"/>
    <property type="match status" value="1"/>
</dbReference>
<feature type="domain" description="DUF2520" evidence="2">
    <location>
        <begin position="131"/>
        <end position="256"/>
    </location>
</feature>
<comment type="caution">
    <text evidence="3">The sequence shown here is derived from an EMBL/GenBank/DDBJ whole genome shotgun (WGS) entry which is preliminary data.</text>
</comment>
<evidence type="ECO:0000259" key="1">
    <source>
        <dbReference type="Pfam" id="PF03807"/>
    </source>
</evidence>
<feature type="domain" description="Pyrroline-5-carboxylate reductase catalytic N-terminal" evidence="1">
    <location>
        <begin position="7"/>
        <end position="94"/>
    </location>
</feature>
<dbReference type="InterPro" id="IPR037108">
    <property type="entry name" value="TM1727-like_C_sf"/>
</dbReference>
<dbReference type="RefSeq" id="WP_202010305.1">
    <property type="nucleotide sequence ID" value="NZ_JAERRB010000004.1"/>
</dbReference>
<dbReference type="Proteomes" id="UP000613030">
    <property type="component" value="Unassembled WGS sequence"/>
</dbReference>
<accession>A0ABS1KSQ6</accession>
<dbReference type="InterPro" id="IPR018931">
    <property type="entry name" value="DUF2520"/>
</dbReference>
<dbReference type="Pfam" id="PF03807">
    <property type="entry name" value="F420_oxidored"/>
    <property type="match status" value="1"/>
</dbReference>
<gene>
    <name evidence="3" type="ORF">JI741_13590</name>
</gene>
<dbReference type="PANTHER" id="PTHR40459">
    <property type="entry name" value="CONSERVED HYPOTHETICAL ALANINE AND LEUCINE RICH PROTEIN"/>
    <property type="match status" value="1"/>
</dbReference>
<evidence type="ECO:0000259" key="2">
    <source>
        <dbReference type="Pfam" id="PF10728"/>
    </source>
</evidence>
<reference evidence="3 4" key="1">
    <citation type="submission" date="2021-01" db="EMBL/GenBank/DDBJ databases">
        <title>Chryseolinea sp. Jin1 Genome sequencing and assembly.</title>
        <authorList>
            <person name="Kim I."/>
        </authorList>
    </citation>
    <scope>NUCLEOTIDE SEQUENCE [LARGE SCALE GENOMIC DNA]</scope>
    <source>
        <strain evidence="3 4">Jin1</strain>
    </source>
</reference>
<dbReference type="InterPro" id="IPR008927">
    <property type="entry name" value="6-PGluconate_DH-like_C_sf"/>
</dbReference>
<sequence>MSKPASVSFIGAGNLAWHLAPALDNAGYAVKEVYSRNPVHAGEVVERLYDAEVKASLDFSTSPSRIFIMAISDDAIQDVSREIVLPEDAILVHTSGGQPLSLLEFAATKNVGVFYPLQTFSKNRKVDFNTIPLFVEAETSDTEKVLAAMGKSISKNVFKITSDERKALHVAAVFASNFSNHMLLLSQEIMKDNSLSFDWLKPLIQETITKSLTIGPENAQTGPARRGDFETLDRHMEFLSTDEEVAELYKVISQHIIDRYQK</sequence>
<keyword evidence="4" id="KW-1185">Reference proteome</keyword>
<dbReference type="EMBL" id="JAERRB010000004">
    <property type="protein sequence ID" value="MBL0742257.1"/>
    <property type="molecule type" value="Genomic_DNA"/>
</dbReference>
<dbReference type="Gene3D" id="1.10.1040.20">
    <property type="entry name" value="ProC-like, C-terminal domain"/>
    <property type="match status" value="1"/>
</dbReference>